<evidence type="ECO:0000313" key="3">
    <source>
        <dbReference type="Proteomes" id="UP001275932"/>
    </source>
</evidence>
<dbReference type="Pfam" id="PF04230">
    <property type="entry name" value="PS_pyruv_trans"/>
    <property type="match status" value="1"/>
</dbReference>
<feature type="domain" description="Polysaccharide pyruvyl transferase" evidence="1">
    <location>
        <begin position="20"/>
        <end position="318"/>
    </location>
</feature>
<gene>
    <name evidence="2" type="ORF">MOX91_00885</name>
</gene>
<dbReference type="GO" id="GO:0016740">
    <property type="term" value="F:transferase activity"/>
    <property type="evidence" value="ECO:0007669"/>
    <property type="project" value="UniProtKB-KW"/>
</dbReference>
<proteinExistence type="predicted"/>
<comment type="caution">
    <text evidence="2">The sequence shown here is derived from an EMBL/GenBank/DDBJ whole genome shotgun (WGS) entry which is preliminary data.</text>
</comment>
<dbReference type="EMBL" id="JALBUT010000001">
    <property type="protein sequence ID" value="MDX8414741.1"/>
    <property type="molecule type" value="Genomic_DNA"/>
</dbReference>
<dbReference type="InterPro" id="IPR007345">
    <property type="entry name" value="Polysacch_pyruvyl_Trfase"/>
</dbReference>
<reference evidence="2 3" key="1">
    <citation type="submission" date="2022-03" db="EMBL/GenBank/DDBJ databases">
        <title>Novel taxa within the pig intestine.</title>
        <authorList>
            <person name="Wylensek D."/>
            <person name="Bishof K."/>
            <person name="Afrizal A."/>
            <person name="Clavel T."/>
        </authorList>
    </citation>
    <scope>NUCLEOTIDE SEQUENCE [LARGE SCALE GENOMIC DNA]</scope>
    <source>
        <strain evidence="2 3">CLA-KB-P66</strain>
    </source>
</reference>
<sequence>MPEENTKKRIGLITQSNLINFGSDLQAYSLFKYLQELGFDVEIIDYWIKDLLDIYNRKYVPVKFEAKAPLRIARNIVTFFNSKNYDKMKNSFADFRKDWIFSRQRYVGEEAIEQNPPKYDFYVTGSDCIWHPEYLVPARALHFAKNINSPKISYAPSVSFSGEISYEKKEYMKGLLSNIDFLSCREKAGAEFLQNLLKRDVQTVLDPVFLHDKNWWADIAGEEPIIEGDYIFSYVIHPDKNIKNIIRHLRKIFNLPVVLVVFDLKTAFLLPHDKVVKSIGPKEFLNLIRHAKRSVVSSFHGAAFSAIFKKDCYFIRHSPTDTRTPDLHSRLGIKNKIIYDIDGINMEETDYSQTDALLARELASSEKYLKNALGIKNV</sequence>
<protein>
    <submittedName>
        <fullName evidence="2">Polysaccharide pyruvyl transferase family protein</fullName>
    </submittedName>
</protein>
<name>A0ABU4WDW0_9BACT</name>
<keyword evidence="3" id="KW-1185">Reference proteome</keyword>
<accession>A0ABU4WDW0</accession>
<keyword evidence="2" id="KW-0808">Transferase</keyword>
<evidence type="ECO:0000313" key="2">
    <source>
        <dbReference type="EMBL" id="MDX8414741.1"/>
    </source>
</evidence>
<dbReference type="RefSeq" id="WP_370396190.1">
    <property type="nucleotide sequence ID" value="NZ_JALBUT010000001.1"/>
</dbReference>
<dbReference type="Proteomes" id="UP001275932">
    <property type="component" value="Unassembled WGS sequence"/>
</dbReference>
<evidence type="ECO:0000259" key="1">
    <source>
        <dbReference type="Pfam" id="PF04230"/>
    </source>
</evidence>
<organism evidence="2 3">
    <name type="scientific">Intestinicryptomonas porci</name>
    <dbReference type="NCBI Taxonomy" id="2926320"/>
    <lineage>
        <taxon>Bacteria</taxon>
        <taxon>Pseudomonadati</taxon>
        <taxon>Verrucomicrobiota</taxon>
        <taxon>Opitutia</taxon>
        <taxon>Opitutales</taxon>
        <taxon>Intestinicryptomonaceae</taxon>
        <taxon>Intestinicryptomonas</taxon>
    </lineage>
</organism>